<dbReference type="AlphaFoldDB" id="A0A414PD44"/>
<organism evidence="1 2">
    <name type="scientific">Bacteroides stercoris</name>
    <dbReference type="NCBI Taxonomy" id="46506"/>
    <lineage>
        <taxon>Bacteria</taxon>
        <taxon>Pseudomonadati</taxon>
        <taxon>Bacteroidota</taxon>
        <taxon>Bacteroidia</taxon>
        <taxon>Bacteroidales</taxon>
        <taxon>Bacteroidaceae</taxon>
        <taxon>Bacteroides</taxon>
    </lineage>
</organism>
<dbReference type="InterPro" id="IPR025049">
    <property type="entry name" value="Mfa-like_1"/>
</dbReference>
<dbReference type="Pfam" id="PF13149">
    <property type="entry name" value="Mfa_like_1"/>
    <property type="match status" value="1"/>
</dbReference>
<accession>A0A414PD44</accession>
<feature type="non-terminal residue" evidence="1">
    <location>
        <position position="1"/>
    </location>
</feature>
<evidence type="ECO:0008006" key="3">
    <source>
        <dbReference type="Google" id="ProtNLM"/>
    </source>
</evidence>
<name>A0A414PD44_BACSE</name>
<protein>
    <recommendedName>
        <fullName evidence="3">Fimbrillin family protein</fullName>
    </recommendedName>
</protein>
<reference evidence="1 2" key="1">
    <citation type="submission" date="2018-08" db="EMBL/GenBank/DDBJ databases">
        <title>A genome reference for cultivated species of the human gut microbiota.</title>
        <authorList>
            <person name="Zou Y."/>
            <person name="Xue W."/>
            <person name="Luo G."/>
        </authorList>
    </citation>
    <scope>NUCLEOTIDE SEQUENCE [LARGE SCALE GENOMIC DNA]</scope>
    <source>
        <strain evidence="1 2">AM25-16</strain>
    </source>
</reference>
<dbReference type="EMBL" id="QRHJ01000166">
    <property type="protein sequence ID" value="RHF64588.1"/>
    <property type="molecule type" value="Genomic_DNA"/>
</dbReference>
<comment type="caution">
    <text evidence="1">The sequence shown here is derived from an EMBL/GenBank/DDBJ whole genome shotgun (WGS) entry which is preliminary data.</text>
</comment>
<sequence length="331" mass="36303">FHDAFPTGGTFGVLGYCVPYQRGSNTEKDWASGSANWGNKSGNAFPDVFFNQAVTYNGSACTYDYNNSGGPRKWYNTTENPAATSPDSYRYTFFAYYPKDGFTVESPASATTRGVPKLTFTMPFGETGDVATTTLNDMQTPDAMVSVVYNHLRTTGNVGFNFSHIMTGLGFAVNNYNYGDEKKETVTVKRVTLSGHFTRSITIDFSKNTNEEGFYTYSGTYPGTYEIYNNETGLAVAPNSSVSPIGDKHLLLLSNATDGTYFGKDVEVSVEYTYKGADKTATAERPTQFQPRAGVRYTAQLNFVGETFALNFIAADNEFWEDGGDSDVSIQ</sequence>
<gene>
    <name evidence="1" type="ORF">DW668_19290</name>
</gene>
<proteinExistence type="predicted"/>
<evidence type="ECO:0000313" key="2">
    <source>
        <dbReference type="Proteomes" id="UP000283762"/>
    </source>
</evidence>
<evidence type="ECO:0000313" key="1">
    <source>
        <dbReference type="EMBL" id="RHF64588.1"/>
    </source>
</evidence>
<dbReference type="Proteomes" id="UP000283762">
    <property type="component" value="Unassembled WGS sequence"/>
</dbReference>